<dbReference type="VEuPathDB" id="CryptoDB:Vbra_1992"/>
<dbReference type="OrthoDB" id="407162at2759"/>
<reference evidence="2 3" key="1">
    <citation type="submission" date="2014-11" db="EMBL/GenBank/DDBJ databases">
        <authorList>
            <person name="Zhu J."/>
            <person name="Qi W."/>
            <person name="Song R."/>
        </authorList>
    </citation>
    <scope>NUCLEOTIDE SEQUENCE [LARGE SCALE GENOMIC DNA]</scope>
</reference>
<accession>A0A0G4EG14</accession>
<feature type="compositionally biased region" description="Low complexity" evidence="1">
    <location>
        <begin position="88"/>
        <end position="98"/>
    </location>
</feature>
<sequence>MYPTTRDAGRDRLSNQPYLGPMPSKPTPEGGLGMGGVHQYVGGSQQVYGVSGVGVGAAGGAGAAGGGGYAAGPPSSVSMMYGPHQHQHQQQQQQQQQQMGKPTGGLGMGIYDRVASPPASSFALRGGYGQQTQTQTEGIRGVSGPPGPSGYSMPLYYTKDTAPGPSYVSSGEWQYRPVQRPVLGAQTSPAVETEGGGRYGPAYAVPWQARSNADKSPVKYAGFLPLEGPYQDDSCRIG</sequence>
<evidence type="ECO:0000256" key="1">
    <source>
        <dbReference type="SAM" id="MobiDB-lite"/>
    </source>
</evidence>
<dbReference type="EMBL" id="CDMY01000217">
    <property type="protein sequence ID" value="CEL94326.1"/>
    <property type="molecule type" value="Genomic_DNA"/>
</dbReference>
<name>A0A0G4EG14_VITBC</name>
<dbReference type="InParanoid" id="A0A0G4EG14"/>
<protein>
    <submittedName>
        <fullName evidence="2">Uncharacterized protein</fullName>
    </submittedName>
</protein>
<proteinExistence type="predicted"/>
<dbReference type="AlphaFoldDB" id="A0A0G4EG14"/>
<gene>
    <name evidence="2" type="ORF">Vbra_1992</name>
</gene>
<feature type="region of interest" description="Disordered" evidence="1">
    <location>
        <begin position="74"/>
        <end position="153"/>
    </location>
</feature>
<feature type="region of interest" description="Disordered" evidence="1">
    <location>
        <begin position="1"/>
        <end position="37"/>
    </location>
</feature>
<keyword evidence="3" id="KW-1185">Reference proteome</keyword>
<dbReference type="Proteomes" id="UP000041254">
    <property type="component" value="Unassembled WGS sequence"/>
</dbReference>
<organism evidence="2 3">
    <name type="scientific">Vitrella brassicaformis (strain CCMP3155)</name>
    <dbReference type="NCBI Taxonomy" id="1169540"/>
    <lineage>
        <taxon>Eukaryota</taxon>
        <taxon>Sar</taxon>
        <taxon>Alveolata</taxon>
        <taxon>Colpodellida</taxon>
        <taxon>Vitrellaceae</taxon>
        <taxon>Vitrella</taxon>
    </lineage>
</organism>
<evidence type="ECO:0000313" key="3">
    <source>
        <dbReference type="Proteomes" id="UP000041254"/>
    </source>
</evidence>
<evidence type="ECO:0000313" key="2">
    <source>
        <dbReference type="EMBL" id="CEL94326.1"/>
    </source>
</evidence>